<organism evidence="2 3">
    <name type="scientific">Xylaria arbuscula</name>
    <dbReference type="NCBI Taxonomy" id="114810"/>
    <lineage>
        <taxon>Eukaryota</taxon>
        <taxon>Fungi</taxon>
        <taxon>Dikarya</taxon>
        <taxon>Ascomycota</taxon>
        <taxon>Pezizomycotina</taxon>
        <taxon>Sordariomycetes</taxon>
        <taxon>Xylariomycetidae</taxon>
        <taxon>Xylariales</taxon>
        <taxon>Xylariaceae</taxon>
        <taxon>Xylaria</taxon>
    </lineage>
</organism>
<gene>
    <name evidence="2" type="ORF">NPX13_g9687</name>
</gene>
<proteinExistence type="predicted"/>
<dbReference type="PANTHER" id="PTHR12461">
    <property type="entry name" value="HYPOXIA-INDUCIBLE FACTOR 1 ALPHA INHIBITOR-RELATED"/>
    <property type="match status" value="1"/>
</dbReference>
<evidence type="ECO:0000313" key="3">
    <source>
        <dbReference type="Proteomes" id="UP001148614"/>
    </source>
</evidence>
<sequence length="356" mass="40382">MYRGAAYNVFQRLRTRAGYLQVRRYVTPVSNVPDYHTDRVRPVLATHAVVDVESFRLLAWDPAIPVHLQGFHRLPAMENWISARDLEKRPASFASKLEAFSDTIVSYELIVSSSHGDTKSSGCSPICLRKFEAWLGRTPVSEQNRSLQTLISQLLKTPTENGQSRFLQFDAPLGLIMQASRYNRGQRKSSQRISQLYIAQSEIRSLPSDLADDLPVPDIVSQVGKGDIYGSSIWLGLQPTYTPLHRDPNPNLFCQLAGWKAVRLLRPEVGQSVFEQVRRSLGTAVNSRFRGPEMMHGPERDRLHRAIWGEPDGLRDIWQATVSPGDALFIPQGWWHSIRSVGYDAELNASANWWFR</sequence>
<dbReference type="Gene3D" id="2.60.120.650">
    <property type="entry name" value="Cupin"/>
    <property type="match status" value="1"/>
</dbReference>
<dbReference type="AlphaFoldDB" id="A0A9W8N5Y4"/>
<dbReference type="Proteomes" id="UP001148614">
    <property type="component" value="Unassembled WGS sequence"/>
</dbReference>
<dbReference type="VEuPathDB" id="FungiDB:F4678DRAFT_476705"/>
<comment type="caution">
    <text evidence="2">The sequence shown here is derived from an EMBL/GenBank/DDBJ whole genome shotgun (WGS) entry which is preliminary data.</text>
</comment>
<accession>A0A9W8N5Y4</accession>
<dbReference type="EMBL" id="JANPWZ010002464">
    <property type="protein sequence ID" value="KAJ3558523.1"/>
    <property type="molecule type" value="Genomic_DNA"/>
</dbReference>
<dbReference type="InterPro" id="IPR003347">
    <property type="entry name" value="JmjC_dom"/>
</dbReference>
<evidence type="ECO:0000313" key="2">
    <source>
        <dbReference type="EMBL" id="KAJ3558523.1"/>
    </source>
</evidence>
<dbReference type="Pfam" id="PF13621">
    <property type="entry name" value="Cupin_8"/>
    <property type="match status" value="1"/>
</dbReference>
<evidence type="ECO:0000259" key="1">
    <source>
        <dbReference type="PROSITE" id="PS51184"/>
    </source>
</evidence>
<dbReference type="PANTHER" id="PTHR12461:SF105">
    <property type="entry name" value="HYPOXIA-INDUCIBLE FACTOR 1-ALPHA INHIBITOR"/>
    <property type="match status" value="1"/>
</dbReference>
<keyword evidence="3" id="KW-1185">Reference proteome</keyword>
<name>A0A9W8N5Y4_9PEZI</name>
<feature type="domain" description="JmjC" evidence="1">
    <location>
        <begin position="203"/>
        <end position="356"/>
    </location>
</feature>
<dbReference type="SUPFAM" id="SSF51197">
    <property type="entry name" value="Clavaminate synthase-like"/>
    <property type="match status" value="1"/>
</dbReference>
<dbReference type="PROSITE" id="PS51184">
    <property type="entry name" value="JMJC"/>
    <property type="match status" value="1"/>
</dbReference>
<protein>
    <recommendedName>
        <fullName evidence="1">JmjC domain-containing protein</fullName>
    </recommendedName>
</protein>
<dbReference type="InterPro" id="IPR041667">
    <property type="entry name" value="Cupin_8"/>
</dbReference>
<reference evidence="2" key="1">
    <citation type="submission" date="2022-07" db="EMBL/GenBank/DDBJ databases">
        <title>Genome Sequence of Xylaria arbuscula.</title>
        <authorList>
            <person name="Buettner E."/>
        </authorList>
    </citation>
    <scope>NUCLEOTIDE SEQUENCE</scope>
    <source>
        <strain evidence="2">VT107</strain>
    </source>
</reference>